<reference evidence="3 4" key="1">
    <citation type="submission" date="2024-01" db="EMBL/GenBank/DDBJ databases">
        <title>Complete genome of Cladobotryum mycophilum ATHUM6906.</title>
        <authorList>
            <person name="Christinaki A.C."/>
            <person name="Myridakis A.I."/>
            <person name="Kouvelis V.N."/>
        </authorList>
    </citation>
    <scope>NUCLEOTIDE SEQUENCE [LARGE SCALE GENOMIC DNA]</scope>
    <source>
        <strain evidence="3 4">ATHUM6906</strain>
    </source>
</reference>
<evidence type="ECO:0000313" key="3">
    <source>
        <dbReference type="EMBL" id="KAK5993085.1"/>
    </source>
</evidence>
<dbReference type="InterPro" id="IPR039143">
    <property type="entry name" value="GNPNAT1-like"/>
</dbReference>
<dbReference type="InterPro" id="IPR016181">
    <property type="entry name" value="Acyl_CoA_acyltransferase"/>
</dbReference>
<proteinExistence type="inferred from homology"/>
<accession>A0ABR0SLP2</accession>
<dbReference type="Pfam" id="PF00583">
    <property type="entry name" value="Acetyltransf_1"/>
    <property type="match status" value="1"/>
</dbReference>
<comment type="catalytic activity">
    <reaction evidence="1">
        <text>D-glucosamine 6-phosphate + acetyl-CoA = N-acetyl-D-glucosamine 6-phosphate + CoA + H(+)</text>
        <dbReference type="Rhea" id="RHEA:10292"/>
        <dbReference type="ChEBI" id="CHEBI:15378"/>
        <dbReference type="ChEBI" id="CHEBI:57287"/>
        <dbReference type="ChEBI" id="CHEBI:57288"/>
        <dbReference type="ChEBI" id="CHEBI:57513"/>
        <dbReference type="ChEBI" id="CHEBI:58725"/>
        <dbReference type="EC" id="2.3.1.4"/>
    </reaction>
</comment>
<evidence type="ECO:0000256" key="1">
    <source>
        <dbReference type="RuleBase" id="RU365086"/>
    </source>
</evidence>
<dbReference type="EMBL" id="JAVFKD010000012">
    <property type="protein sequence ID" value="KAK5993085.1"/>
    <property type="molecule type" value="Genomic_DNA"/>
</dbReference>
<protein>
    <recommendedName>
        <fullName evidence="1">Glucosamine 6-phosphate N-acetyltransferase</fullName>
        <ecNumber evidence="1">2.3.1.4</ecNumber>
    </recommendedName>
</protein>
<comment type="similarity">
    <text evidence="1">Belongs to the acetyltransferase family. GNA1 subfamily.</text>
</comment>
<sequence length="173" mass="19194">MAGSSPMFPASLISSETAVSLPEGFKIRPLEKGDYAKGFLECLRDLTWMGNLTEAEFNERYDEMSSLGKGPYYYLVIEHQGRVVGTGAVIVEKKFIHNRALVGHVEEICIAKEHQGNGMGLIMVNALNSVAANAGCYKTILNCGPKNEPFYEKCGYTNSGMEMVRNLREWKES</sequence>
<keyword evidence="4" id="KW-1185">Reference proteome</keyword>
<dbReference type="SUPFAM" id="SSF55729">
    <property type="entry name" value="Acyl-CoA N-acyltransferases (Nat)"/>
    <property type="match status" value="1"/>
</dbReference>
<dbReference type="PROSITE" id="PS51186">
    <property type="entry name" value="GNAT"/>
    <property type="match status" value="1"/>
</dbReference>
<dbReference type="Gene3D" id="3.40.630.30">
    <property type="match status" value="1"/>
</dbReference>
<evidence type="ECO:0000313" key="4">
    <source>
        <dbReference type="Proteomes" id="UP001338125"/>
    </source>
</evidence>
<name>A0ABR0SLP2_9HYPO</name>
<dbReference type="PANTHER" id="PTHR13355:SF11">
    <property type="entry name" value="GLUCOSAMINE 6-PHOSPHATE N-ACETYLTRANSFERASE"/>
    <property type="match status" value="1"/>
</dbReference>
<keyword evidence="1" id="KW-0808">Transferase</keyword>
<comment type="caution">
    <text evidence="3">The sequence shown here is derived from an EMBL/GenBank/DDBJ whole genome shotgun (WGS) entry which is preliminary data.</text>
</comment>
<dbReference type="EC" id="2.3.1.4" evidence="1"/>
<feature type="domain" description="N-acetyltransferase" evidence="2">
    <location>
        <begin position="25"/>
        <end position="173"/>
    </location>
</feature>
<dbReference type="Proteomes" id="UP001338125">
    <property type="component" value="Unassembled WGS sequence"/>
</dbReference>
<dbReference type="PANTHER" id="PTHR13355">
    <property type="entry name" value="GLUCOSAMINE 6-PHOSPHATE N-ACETYLTRANSFERASE"/>
    <property type="match status" value="1"/>
</dbReference>
<keyword evidence="1" id="KW-0012">Acyltransferase</keyword>
<dbReference type="CDD" id="cd04301">
    <property type="entry name" value="NAT_SF"/>
    <property type="match status" value="1"/>
</dbReference>
<dbReference type="InterPro" id="IPR000182">
    <property type="entry name" value="GNAT_dom"/>
</dbReference>
<gene>
    <name evidence="3" type="ORF">PT974_06513</name>
</gene>
<organism evidence="3 4">
    <name type="scientific">Cladobotryum mycophilum</name>
    <dbReference type="NCBI Taxonomy" id="491253"/>
    <lineage>
        <taxon>Eukaryota</taxon>
        <taxon>Fungi</taxon>
        <taxon>Dikarya</taxon>
        <taxon>Ascomycota</taxon>
        <taxon>Pezizomycotina</taxon>
        <taxon>Sordariomycetes</taxon>
        <taxon>Hypocreomycetidae</taxon>
        <taxon>Hypocreales</taxon>
        <taxon>Hypocreaceae</taxon>
        <taxon>Cladobotryum</taxon>
    </lineage>
</organism>
<comment type="pathway">
    <text evidence="1">Nucleotide-sugar biosynthesis; UDP-N-acetyl-alpha-D-glucosamine biosynthesis; N-acetyl-alpha-D-glucosamine 1-phosphate from alpha-D-glucosamine 6-phosphate (route I): step 1/2.</text>
</comment>
<evidence type="ECO:0000259" key="2">
    <source>
        <dbReference type="PROSITE" id="PS51186"/>
    </source>
</evidence>